<evidence type="ECO:0000256" key="5">
    <source>
        <dbReference type="ARBA" id="ARBA00022692"/>
    </source>
</evidence>
<feature type="transmembrane region" description="Helical" evidence="8">
    <location>
        <begin position="265"/>
        <end position="286"/>
    </location>
</feature>
<dbReference type="OrthoDB" id="9775035at2"/>
<evidence type="ECO:0000256" key="8">
    <source>
        <dbReference type="SAM" id="Phobius"/>
    </source>
</evidence>
<reference evidence="11" key="2">
    <citation type="journal article" date="2016" name="Int. J. Syst. Evol. Microbiol.">
        <title>Caldimicrobium thiodismutans sp. nov., a sulfur-disproportionating bacterium isolated from a hot spring.</title>
        <authorList>
            <person name="Kojima H."/>
            <person name="Umezawa K."/>
            <person name="Fukui M."/>
        </authorList>
    </citation>
    <scope>NUCLEOTIDE SEQUENCE [LARGE SCALE GENOMIC DNA]</scope>
    <source>
        <strain evidence="11">TF1</strain>
    </source>
</reference>
<dbReference type="GO" id="GO:0009103">
    <property type="term" value="P:lipopolysaccharide biosynthetic process"/>
    <property type="evidence" value="ECO:0007669"/>
    <property type="project" value="UniProtKB-ARBA"/>
</dbReference>
<keyword evidence="4" id="KW-0808">Transferase</keyword>
<feature type="transmembrane region" description="Helical" evidence="8">
    <location>
        <begin position="380"/>
        <end position="396"/>
    </location>
</feature>
<dbReference type="InterPro" id="IPR038731">
    <property type="entry name" value="RgtA/B/C-like"/>
</dbReference>
<dbReference type="RefSeq" id="WP_068515701.1">
    <property type="nucleotide sequence ID" value="NZ_AP014945.1"/>
</dbReference>
<sequence>MKNFIHKIINTIQIFDLLRLLFIGLLFSGIFLNLWERPLFGVEGRWAEGAREMSLRSSWFVPTINFEPHVTKPLIPFWLIKISGELFGFSEFTVRLPGALLGLFSVLIFYFLAKKLFEKEWALIGTALYGASLGFLEFSRLSQSEIYQLFGIVSALTVYIYYREKPSFTGYTLFIFALLFGALSKGLTAVAVLGLFVGLDIVLFRRFYHFNPKLFIILALGVSLYFLHYYLISKELQTQLPFYLWFRENLKQAVDPYDNLRPFYIYFYFWPLWIAPFSLFLPLALYKNFKNFKSLSQNEKLFFLTNLFIFLLFTLAKARRGYYLLPILPFTIITLTFYLKNLKEFFLVKLHQGIALFLPFLSLVSLYFLHKKGYPFNPNLWIGFGFTIIAQIFLLIKSIKISKLSEKFLSIILIFLLSEILYFSFLQPAYSSSTEKESGLFVKRLSEKNQDLKICSLSLEERPVANFYFYAEIKEKVEDLKKPEEALSKCKIIIIRKNLKEEWLNLFQKEGYKMEKFETKGDKSKNYYIFYKSSTLKTPSL</sequence>
<name>A0A0U4W4A5_9BACT</name>
<keyword evidence="2" id="KW-1003">Cell membrane</keyword>
<accession>A0A0U4W4A5</accession>
<dbReference type="PANTHER" id="PTHR33908:SF3">
    <property type="entry name" value="UNDECAPRENYL PHOSPHATE-ALPHA-4-AMINO-4-DEOXY-L-ARABINOSE ARABINOSYL TRANSFERASE"/>
    <property type="match status" value="1"/>
</dbReference>
<gene>
    <name evidence="10" type="ORF">THC_1550</name>
</gene>
<evidence type="ECO:0000256" key="4">
    <source>
        <dbReference type="ARBA" id="ARBA00022679"/>
    </source>
</evidence>
<dbReference type="Pfam" id="PF13231">
    <property type="entry name" value="PMT_2"/>
    <property type="match status" value="1"/>
</dbReference>
<feature type="transmembrane region" description="Helical" evidence="8">
    <location>
        <begin position="12"/>
        <end position="35"/>
    </location>
</feature>
<dbReference type="GO" id="GO:0016763">
    <property type="term" value="F:pentosyltransferase activity"/>
    <property type="evidence" value="ECO:0007669"/>
    <property type="project" value="TreeGrafter"/>
</dbReference>
<evidence type="ECO:0000313" key="11">
    <source>
        <dbReference type="Proteomes" id="UP000068196"/>
    </source>
</evidence>
<proteinExistence type="predicted"/>
<evidence type="ECO:0000256" key="2">
    <source>
        <dbReference type="ARBA" id="ARBA00022475"/>
    </source>
</evidence>
<evidence type="ECO:0000256" key="3">
    <source>
        <dbReference type="ARBA" id="ARBA00022676"/>
    </source>
</evidence>
<dbReference type="AlphaFoldDB" id="A0A0U4W4A5"/>
<dbReference type="PANTHER" id="PTHR33908">
    <property type="entry name" value="MANNOSYLTRANSFERASE YKCB-RELATED"/>
    <property type="match status" value="1"/>
</dbReference>
<keyword evidence="6 8" id="KW-1133">Transmembrane helix</keyword>
<evidence type="ECO:0000313" key="10">
    <source>
        <dbReference type="EMBL" id="BAU23915.1"/>
    </source>
</evidence>
<feature type="transmembrane region" description="Helical" evidence="8">
    <location>
        <begin position="408"/>
        <end position="426"/>
    </location>
</feature>
<protein>
    <recommendedName>
        <fullName evidence="9">Glycosyltransferase RgtA/B/C/D-like domain-containing protein</fullName>
    </recommendedName>
</protein>
<feature type="transmembrane region" description="Helical" evidence="8">
    <location>
        <begin position="174"/>
        <end position="202"/>
    </location>
</feature>
<organism evidence="10 11">
    <name type="scientific">Caldimicrobium thiodismutans</name>
    <dbReference type="NCBI Taxonomy" id="1653476"/>
    <lineage>
        <taxon>Bacteria</taxon>
        <taxon>Pseudomonadati</taxon>
        <taxon>Thermodesulfobacteriota</taxon>
        <taxon>Thermodesulfobacteria</taxon>
        <taxon>Thermodesulfobacteriales</taxon>
        <taxon>Thermodesulfobacteriaceae</taxon>
        <taxon>Caldimicrobium</taxon>
    </lineage>
</organism>
<feature type="transmembrane region" description="Helical" evidence="8">
    <location>
        <begin position="214"/>
        <end position="232"/>
    </location>
</feature>
<feature type="transmembrane region" description="Helical" evidence="8">
    <location>
        <begin position="298"/>
        <end position="316"/>
    </location>
</feature>
<dbReference type="GO" id="GO:0010041">
    <property type="term" value="P:response to iron(III) ion"/>
    <property type="evidence" value="ECO:0007669"/>
    <property type="project" value="TreeGrafter"/>
</dbReference>
<feature type="transmembrane region" description="Helical" evidence="8">
    <location>
        <begin position="94"/>
        <end position="113"/>
    </location>
</feature>
<keyword evidence="3" id="KW-0328">Glycosyltransferase</keyword>
<dbReference type="InterPro" id="IPR050297">
    <property type="entry name" value="LipidA_mod_glycosyltrf_83"/>
</dbReference>
<evidence type="ECO:0000256" key="6">
    <source>
        <dbReference type="ARBA" id="ARBA00022989"/>
    </source>
</evidence>
<feature type="transmembrane region" description="Helical" evidence="8">
    <location>
        <begin position="322"/>
        <end position="339"/>
    </location>
</feature>
<dbReference type="Proteomes" id="UP000068196">
    <property type="component" value="Chromosome"/>
</dbReference>
<comment type="subcellular location">
    <subcellularLocation>
        <location evidence="1">Cell membrane</location>
        <topology evidence="1">Multi-pass membrane protein</topology>
    </subcellularLocation>
</comment>
<evidence type="ECO:0000256" key="1">
    <source>
        <dbReference type="ARBA" id="ARBA00004651"/>
    </source>
</evidence>
<dbReference type="STRING" id="1653476.THC_1550"/>
<keyword evidence="11" id="KW-1185">Reference proteome</keyword>
<reference evidence="10 11" key="1">
    <citation type="journal article" date="2016" name="Int. J. Syst. Evol. Microbiol.">
        <title>Caldimicrobium thiodismutans sp. nov., a sulfur-disproportionating bacterium isolated from a hot spring, and emended description of the genus Caldimicrobium.</title>
        <authorList>
            <person name="Kojima H."/>
            <person name="Umezawa K."/>
            <person name="Fukui M."/>
        </authorList>
    </citation>
    <scope>NUCLEOTIDE SEQUENCE [LARGE SCALE GENOMIC DNA]</scope>
    <source>
        <strain evidence="10 11">TF1</strain>
    </source>
</reference>
<dbReference type="PATRIC" id="fig|1653476.3.peg.1611"/>
<dbReference type="KEGG" id="cthi:THC_1550"/>
<keyword evidence="5 8" id="KW-0812">Transmembrane</keyword>
<evidence type="ECO:0000256" key="7">
    <source>
        <dbReference type="ARBA" id="ARBA00023136"/>
    </source>
</evidence>
<feature type="domain" description="Glycosyltransferase RgtA/B/C/D-like" evidence="9">
    <location>
        <begin position="72"/>
        <end position="220"/>
    </location>
</feature>
<keyword evidence="7 8" id="KW-0472">Membrane</keyword>
<evidence type="ECO:0000259" key="9">
    <source>
        <dbReference type="Pfam" id="PF13231"/>
    </source>
</evidence>
<dbReference type="EMBL" id="AP014945">
    <property type="protein sequence ID" value="BAU23915.1"/>
    <property type="molecule type" value="Genomic_DNA"/>
</dbReference>
<dbReference type="GO" id="GO:0005886">
    <property type="term" value="C:plasma membrane"/>
    <property type="evidence" value="ECO:0007669"/>
    <property type="project" value="UniProtKB-SubCell"/>
</dbReference>
<feature type="transmembrane region" description="Helical" evidence="8">
    <location>
        <begin position="346"/>
        <end position="368"/>
    </location>
</feature>